<dbReference type="Proteomes" id="UP001153636">
    <property type="component" value="Chromosome 10"/>
</dbReference>
<proteinExistence type="predicted"/>
<accession>A0A9P0CJF9</accession>
<dbReference type="AlphaFoldDB" id="A0A9P0CJF9"/>
<organism evidence="1 2">
    <name type="scientific">Psylliodes chrysocephalus</name>
    <dbReference type="NCBI Taxonomy" id="3402493"/>
    <lineage>
        <taxon>Eukaryota</taxon>
        <taxon>Metazoa</taxon>
        <taxon>Ecdysozoa</taxon>
        <taxon>Arthropoda</taxon>
        <taxon>Hexapoda</taxon>
        <taxon>Insecta</taxon>
        <taxon>Pterygota</taxon>
        <taxon>Neoptera</taxon>
        <taxon>Endopterygota</taxon>
        <taxon>Coleoptera</taxon>
        <taxon>Polyphaga</taxon>
        <taxon>Cucujiformia</taxon>
        <taxon>Chrysomeloidea</taxon>
        <taxon>Chrysomelidae</taxon>
        <taxon>Galerucinae</taxon>
        <taxon>Alticini</taxon>
        <taxon>Psylliodes</taxon>
    </lineage>
</organism>
<name>A0A9P0CJF9_9CUCU</name>
<evidence type="ECO:0000313" key="2">
    <source>
        <dbReference type="Proteomes" id="UP001153636"/>
    </source>
</evidence>
<protein>
    <submittedName>
        <fullName evidence="1">Uncharacterized protein</fullName>
    </submittedName>
</protein>
<dbReference type="EMBL" id="OV651822">
    <property type="protein sequence ID" value="CAH1100560.1"/>
    <property type="molecule type" value="Genomic_DNA"/>
</dbReference>
<evidence type="ECO:0000313" key="1">
    <source>
        <dbReference type="EMBL" id="CAH1100560.1"/>
    </source>
</evidence>
<gene>
    <name evidence="1" type="ORF">PSYICH_LOCUS1527</name>
</gene>
<keyword evidence="2" id="KW-1185">Reference proteome</keyword>
<sequence length="246" mass="27350">MCGQFSQSAVRREDLKTSVKRIDVIQFDQGHVLGNENNKRLLITFLCEALQKEEVEVAVVEEDADRVMVMTAFSKRVVADRVVIVGEDIDLFILLNGLGAEETNVCPQNNMRGETGCCHYSMTYYNHHDSQRSPGTVLFTHAFAGCDTTSAPFGHGKTKITTPLSKSEPLTEQVEVLLRQDFTPQAVREAGIKCVVALYGGEIARDNLDFLRYKTFVTSTSINLNRFATDGRCRRPPCSKVLPPSA</sequence>
<dbReference type="OrthoDB" id="6781249at2759"/>
<reference evidence="1" key="1">
    <citation type="submission" date="2022-01" db="EMBL/GenBank/DDBJ databases">
        <authorList>
            <person name="King R."/>
        </authorList>
    </citation>
    <scope>NUCLEOTIDE SEQUENCE</scope>
</reference>